<keyword evidence="6" id="KW-1185">Reference proteome</keyword>
<dbReference type="GO" id="GO:0006096">
    <property type="term" value="P:glycolytic process"/>
    <property type="evidence" value="ECO:0007669"/>
    <property type="project" value="UniProtKB-UniRule"/>
</dbReference>
<reference evidence="5 6" key="1">
    <citation type="submission" date="2015-08" db="EMBL/GenBank/DDBJ databases">
        <title>Complete genome sequence of Sulfurifustis variabilis.</title>
        <authorList>
            <person name="Miura A."/>
            <person name="Kojima H."/>
            <person name="Fukui M."/>
        </authorList>
    </citation>
    <scope>NUCLEOTIDE SEQUENCE [LARGE SCALE GENOMIC DNA]</scope>
    <source>
        <strain evidence="6">skN76</strain>
    </source>
</reference>
<comment type="similarity">
    <text evidence="3 4">Belongs to the bacterial glucokinase family.</text>
</comment>
<dbReference type="PANTHER" id="PTHR47363">
    <property type="entry name" value="GLUCOKINASE"/>
    <property type="match status" value="1"/>
</dbReference>
<dbReference type="KEGG" id="sva:SVA_2124"/>
<dbReference type="Gene3D" id="3.40.367.20">
    <property type="match status" value="1"/>
</dbReference>
<keyword evidence="3" id="KW-0963">Cytoplasm</keyword>
<keyword evidence="3" id="KW-0547">Nucleotide-binding</keyword>
<dbReference type="OrthoDB" id="9800595at2"/>
<dbReference type="NCBIfam" id="TIGR00749">
    <property type="entry name" value="glk"/>
    <property type="match status" value="1"/>
</dbReference>
<proteinExistence type="inferred from homology"/>
<evidence type="ECO:0000256" key="3">
    <source>
        <dbReference type="HAMAP-Rule" id="MF_00524"/>
    </source>
</evidence>
<accession>A0A1B4V571</accession>
<dbReference type="Gene3D" id="3.30.420.40">
    <property type="match status" value="1"/>
</dbReference>
<dbReference type="RefSeq" id="WP_096461161.1">
    <property type="nucleotide sequence ID" value="NZ_AP014936.1"/>
</dbReference>
<evidence type="ECO:0000313" key="5">
    <source>
        <dbReference type="EMBL" id="BAU48676.1"/>
    </source>
</evidence>
<dbReference type="EMBL" id="AP014936">
    <property type="protein sequence ID" value="BAU48676.1"/>
    <property type="molecule type" value="Genomic_DNA"/>
</dbReference>
<keyword evidence="1 3" id="KW-0808">Transferase</keyword>
<keyword evidence="2 3" id="KW-0418">Kinase</keyword>
<evidence type="ECO:0000256" key="4">
    <source>
        <dbReference type="RuleBase" id="RU004046"/>
    </source>
</evidence>
<gene>
    <name evidence="3" type="primary">glk</name>
    <name evidence="5" type="ORF">SVA_2124</name>
</gene>
<dbReference type="InterPro" id="IPR043129">
    <property type="entry name" value="ATPase_NBD"/>
</dbReference>
<sequence length="327" mass="33978">MRVLAGDVGGTKVLLQVAEVDGPSCRVEAEARYESAQYPSFLSLAEEFLRLARARDLRAACFGIAGPVRPTAQGAAANVTNLPWRVESEALARDLGIPRVRLINDFQAVGYGIAALGPEDFAVVQPGRRQPRAPCALIGAGTGLGQGLLVWANGYYEAVATEGGHADFAPVDEVQIDLLGYLRARFGRVSYERILSGPGLVNVYGFFQARGVAGNPALLNADDPPAAITAAALAGADPASVEALRLFVRVYGAQCGNLALTVLASGGVYIAGGIAAKILPALQTGDFVRAFNDKGRMSALLATIPVDVVLNPRVGLIGAALAASRLA</sequence>
<dbReference type="GO" id="GO:0005524">
    <property type="term" value="F:ATP binding"/>
    <property type="evidence" value="ECO:0007669"/>
    <property type="project" value="UniProtKB-UniRule"/>
</dbReference>
<dbReference type="Pfam" id="PF02685">
    <property type="entry name" value="Glucokinase"/>
    <property type="match status" value="1"/>
</dbReference>
<dbReference type="Proteomes" id="UP000218899">
    <property type="component" value="Chromosome"/>
</dbReference>
<evidence type="ECO:0000313" key="6">
    <source>
        <dbReference type="Proteomes" id="UP000218899"/>
    </source>
</evidence>
<dbReference type="GO" id="GO:0005536">
    <property type="term" value="F:D-glucose binding"/>
    <property type="evidence" value="ECO:0007669"/>
    <property type="project" value="InterPro"/>
</dbReference>
<name>A0A1B4V571_9GAMM</name>
<dbReference type="GO" id="GO:0004340">
    <property type="term" value="F:glucokinase activity"/>
    <property type="evidence" value="ECO:0007669"/>
    <property type="project" value="UniProtKB-UniRule"/>
</dbReference>
<comment type="subcellular location">
    <subcellularLocation>
        <location evidence="3">Cytoplasm</location>
    </subcellularLocation>
</comment>
<keyword evidence="3" id="KW-0324">Glycolysis</keyword>
<organism evidence="5 6">
    <name type="scientific">Sulfurifustis variabilis</name>
    <dbReference type="NCBI Taxonomy" id="1675686"/>
    <lineage>
        <taxon>Bacteria</taxon>
        <taxon>Pseudomonadati</taxon>
        <taxon>Pseudomonadota</taxon>
        <taxon>Gammaproteobacteria</taxon>
        <taxon>Acidiferrobacterales</taxon>
        <taxon>Acidiferrobacteraceae</taxon>
        <taxon>Sulfurifustis</taxon>
    </lineage>
</organism>
<dbReference type="AlphaFoldDB" id="A0A1B4V571"/>
<dbReference type="HAMAP" id="MF_00524">
    <property type="entry name" value="Glucokinase"/>
    <property type="match status" value="1"/>
</dbReference>
<dbReference type="NCBIfam" id="NF001415">
    <property type="entry name" value="PRK00292.1-2"/>
    <property type="match status" value="1"/>
</dbReference>
<protein>
    <recommendedName>
        <fullName evidence="3">Glucokinase</fullName>
        <ecNumber evidence="3">2.7.1.2</ecNumber>
    </recommendedName>
    <alternativeName>
        <fullName evidence="3">Glucose kinase</fullName>
    </alternativeName>
</protein>
<dbReference type="EC" id="2.7.1.2" evidence="3"/>
<feature type="binding site" evidence="3">
    <location>
        <begin position="6"/>
        <end position="11"/>
    </location>
    <ligand>
        <name>ATP</name>
        <dbReference type="ChEBI" id="CHEBI:30616"/>
    </ligand>
</feature>
<dbReference type="GO" id="GO:0005737">
    <property type="term" value="C:cytoplasm"/>
    <property type="evidence" value="ECO:0007669"/>
    <property type="project" value="UniProtKB-SubCell"/>
</dbReference>
<dbReference type="InterPro" id="IPR003836">
    <property type="entry name" value="Glucokinase"/>
</dbReference>
<comment type="catalytic activity">
    <reaction evidence="3">
        <text>D-glucose + ATP = D-glucose 6-phosphate + ADP + H(+)</text>
        <dbReference type="Rhea" id="RHEA:17825"/>
        <dbReference type="ChEBI" id="CHEBI:4167"/>
        <dbReference type="ChEBI" id="CHEBI:15378"/>
        <dbReference type="ChEBI" id="CHEBI:30616"/>
        <dbReference type="ChEBI" id="CHEBI:61548"/>
        <dbReference type="ChEBI" id="CHEBI:456216"/>
        <dbReference type="EC" id="2.7.1.2"/>
    </reaction>
</comment>
<keyword evidence="3" id="KW-0067">ATP-binding</keyword>
<dbReference type="SUPFAM" id="SSF53067">
    <property type="entry name" value="Actin-like ATPase domain"/>
    <property type="match status" value="1"/>
</dbReference>
<evidence type="ECO:0000256" key="2">
    <source>
        <dbReference type="ARBA" id="ARBA00022777"/>
    </source>
</evidence>
<dbReference type="PANTHER" id="PTHR47363:SF1">
    <property type="entry name" value="GLUCOKINASE"/>
    <property type="match status" value="1"/>
</dbReference>
<dbReference type="CDD" id="cd24008">
    <property type="entry name" value="ASKHA_NBD_GLK"/>
    <property type="match status" value="1"/>
</dbReference>
<evidence type="ECO:0000256" key="1">
    <source>
        <dbReference type="ARBA" id="ARBA00022679"/>
    </source>
</evidence>